<evidence type="ECO:0000256" key="1">
    <source>
        <dbReference type="SAM" id="MobiDB-lite"/>
    </source>
</evidence>
<comment type="caution">
    <text evidence="2">The sequence shown here is derived from an EMBL/GenBank/DDBJ whole genome shotgun (WGS) entry which is preliminary data.</text>
</comment>
<name>A0A833QG16_9POAL</name>
<dbReference type="EMBL" id="SWLB01000024">
    <property type="protein sequence ID" value="KAF3323058.1"/>
    <property type="molecule type" value="Genomic_DNA"/>
</dbReference>
<evidence type="ECO:0000313" key="2">
    <source>
        <dbReference type="EMBL" id="KAF3323058.1"/>
    </source>
</evidence>
<sequence length="149" mass="16236">MARKETQVTTSPARTAPSPLRQPMVLREPAPVKPSARVAEMVGGTAAGCAAVCCCCPCTVLDFVVLAVVKVPTGLCKRAMRARRRKIAAKRKKEMGASEEGKERMEVEVAQVAAVERASPEEVAKMEMEVWAPFYGAGFWRSPSQKDER</sequence>
<dbReference type="PANTHER" id="PTHR33264">
    <property type="entry name" value="EXPRESSED PROTEIN"/>
    <property type="match status" value="1"/>
</dbReference>
<organism evidence="2 3">
    <name type="scientific">Carex littledalei</name>
    <dbReference type="NCBI Taxonomy" id="544730"/>
    <lineage>
        <taxon>Eukaryota</taxon>
        <taxon>Viridiplantae</taxon>
        <taxon>Streptophyta</taxon>
        <taxon>Embryophyta</taxon>
        <taxon>Tracheophyta</taxon>
        <taxon>Spermatophyta</taxon>
        <taxon>Magnoliopsida</taxon>
        <taxon>Liliopsida</taxon>
        <taxon>Poales</taxon>
        <taxon>Cyperaceae</taxon>
        <taxon>Cyperoideae</taxon>
        <taxon>Cariceae</taxon>
        <taxon>Carex</taxon>
        <taxon>Carex subgen. Euthyceras</taxon>
    </lineage>
</organism>
<keyword evidence="3" id="KW-1185">Reference proteome</keyword>
<reference evidence="2" key="1">
    <citation type="submission" date="2020-01" db="EMBL/GenBank/DDBJ databases">
        <title>Genome sequence of Kobresia littledalei, the first chromosome-level genome in the family Cyperaceae.</title>
        <authorList>
            <person name="Qu G."/>
        </authorList>
    </citation>
    <scope>NUCLEOTIDE SEQUENCE</scope>
    <source>
        <strain evidence="2">C.B.Clarke</strain>
        <tissue evidence="2">Leaf</tissue>
    </source>
</reference>
<protein>
    <submittedName>
        <fullName evidence="2">Uncharacterized protein</fullName>
    </submittedName>
</protein>
<evidence type="ECO:0000313" key="3">
    <source>
        <dbReference type="Proteomes" id="UP000623129"/>
    </source>
</evidence>
<dbReference type="OrthoDB" id="695262at2759"/>
<gene>
    <name evidence="2" type="ORF">FCM35_KLT13047</name>
</gene>
<accession>A0A833QG16</accession>
<dbReference type="PANTHER" id="PTHR33264:SF69">
    <property type="entry name" value="WRKY DOMAIN-CONTAINING PROTEIN"/>
    <property type="match status" value="1"/>
</dbReference>
<feature type="region of interest" description="Disordered" evidence="1">
    <location>
        <begin position="1"/>
        <end position="22"/>
    </location>
</feature>
<proteinExistence type="predicted"/>
<dbReference type="AlphaFoldDB" id="A0A833QG16"/>
<dbReference type="Proteomes" id="UP000623129">
    <property type="component" value="Unassembled WGS sequence"/>
</dbReference>